<evidence type="ECO:0000256" key="1">
    <source>
        <dbReference type="SAM" id="MobiDB-lite"/>
    </source>
</evidence>
<organism evidence="3 4">
    <name type="scientific">Sphingobium fuliginis (strain ATCC 27551)</name>
    <dbReference type="NCBI Taxonomy" id="336203"/>
    <lineage>
        <taxon>Bacteria</taxon>
        <taxon>Pseudomonadati</taxon>
        <taxon>Pseudomonadota</taxon>
        <taxon>Alphaproteobacteria</taxon>
        <taxon>Sphingomonadales</taxon>
        <taxon>Sphingomonadaceae</taxon>
        <taxon>Sphingobium</taxon>
    </lineage>
</organism>
<reference evidence="3 4" key="1">
    <citation type="journal article" date="2013" name="Biodegradation">
        <title>Occurrence of 4-tert-butylphenol (4-t-BP) biodegradation in an aquatic sample caused by the presence of Spirodela polyrrhiza and isolation of a 4-t-BP-utilizing bacterium.</title>
        <authorList>
            <person name="Ogata Y."/>
            <person name="Toyama T."/>
            <person name="Yu N."/>
            <person name="Wang X."/>
            <person name="Sei K."/>
            <person name="Ike M."/>
        </authorList>
    </citation>
    <scope>NUCLEOTIDE SEQUENCE [LARGE SCALE GENOMIC DNA]</scope>
    <source>
        <strain evidence="3 4">OMI</strain>
    </source>
</reference>
<keyword evidence="2" id="KW-0472">Membrane</keyword>
<dbReference type="InterPro" id="IPR027587">
    <property type="entry name" value="TrbK"/>
</dbReference>
<keyword evidence="2" id="KW-0812">Transmembrane</keyword>
<evidence type="ECO:0000256" key="2">
    <source>
        <dbReference type="SAM" id="Phobius"/>
    </source>
</evidence>
<sequence>MDTKLFARIGAGAFVAVALTMTALQLREERKAPLPEVMTVAEPERDPIAAMLRDCGAQGEQALESPVCRAAWAEKRRRFLGTAGKPGGVVAPAEAVAEASDPAELSQFEPQPAKDH</sequence>
<evidence type="ECO:0008006" key="5">
    <source>
        <dbReference type="Google" id="ProtNLM"/>
    </source>
</evidence>
<feature type="compositionally biased region" description="Low complexity" evidence="1">
    <location>
        <begin position="91"/>
        <end position="104"/>
    </location>
</feature>
<dbReference type="RefSeq" id="WP_099185292.1">
    <property type="nucleotide sequence ID" value="NZ_BEWI01000030.1"/>
</dbReference>
<evidence type="ECO:0000313" key="3">
    <source>
        <dbReference type="EMBL" id="GAY19967.1"/>
    </source>
</evidence>
<reference evidence="3 4" key="2">
    <citation type="journal article" date="2013" name="Environ. Sci. Technol.">
        <title>The 4-tert-butylphenol-utilizing bacterium Sphingobium fuliginis OMI can degrade bisphenols via phenolic ring hydroxylation and meta-cleavage pathway.</title>
        <authorList>
            <person name="Ogata Y."/>
            <person name="Goda S."/>
            <person name="Toyama T."/>
            <person name="Sei K."/>
            <person name="Ike M."/>
        </authorList>
    </citation>
    <scope>NUCLEOTIDE SEQUENCE [LARGE SCALE GENOMIC DNA]</scope>
    <source>
        <strain evidence="3 4">OMI</strain>
    </source>
</reference>
<protein>
    <recommendedName>
        <fullName evidence="5">Conjugal transfer protein TrbK</fullName>
    </recommendedName>
</protein>
<proteinExistence type="predicted"/>
<name>A0A292Z7W0_SPHSA</name>
<dbReference type="Proteomes" id="UP000221538">
    <property type="component" value="Unassembled WGS sequence"/>
</dbReference>
<dbReference type="AlphaFoldDB" id="A0A292Z7W0"/>
<dbReference type="EMBL" id="BEWI01000030">
    <property type="protein sequence ID" value="GAY19967.1"/>
    <property type="molecule type" value="Genomic_DNA"/>
</dbReference>
<keyword evidence="2" id="KW-1133">Transmembrane helix</keyword>
<evidence type="ECO:0000313" key="4">
    <source>
        <dbReference type="Proteomes" id="UP000221538"/>
    </source>
</evidence>
<gene>
    <name evidence="3" type="ORF">SFOMI_0489</name>
</gene>
<dbReference type="Pfam" id="PF20084">
    <property type="entry name" value="TrbK"/>
    <property type="match status" value="1"/>
</dbReference>
<feature type="transmembrane region" description="Helical" evidence="2">
    <location>
        <begin position="6"/>
        <end position="24"/>
    </location>
</feature>
<feature type="region of interest" description="Disordered" evidence="1">
    <location>
        <begin position="91"/>
        <end position="116"/>
    </location>
</feature>
<dbReference type="NCBIfam" id="TIGR04360">
    <property type="entry name" value="other_trbK"/>
    <property type="match status" value="1"/>
</dbReference>
<comment type="caution">
    <text evidence="3">The sequence shown here is derived from an EMBL/GenBank/DDBJ whole genome shotgun (WGS) entry which is preliminary data.</text>
</comment>
<accession>A0A292Z7W0</accession>